<evidence type="ECO:0000313" key="5">
    <source>
        <dbReference type="EMBL" id="MCQ8276870.1"/>
    </source>
</evidence>
<dbReference type="InterPro" id="IPR036291">
    <property type="entry name" value="NAD(P)-bd_dom_sf"/>
</dbReference>
<reference evidence="5 6" key="1">
    <citation type="submission" date="2022-06" db="EMBL/GenBank/DDBJ databases">
        <title>Endosaccharibacter gen. nov., sp. nov., endophytic bacteria isolated from sugarcane.</title>
        <authorList>
            <person name="Pitiwittayakul N."/>
            <person name="Yukphan P."/>
            <person name="Charoenyingcharoen P."/>
            <person name="Tanasupawat S."/>
        </authorList>
    </citation>
    <scope>NUCLEOTIDE SEQUENCE [LARGE SCALE GENOMIC DNA]</scope>
    <source>
        <strain evidence="5 6">KSS8</strain>
    </source>
</reference>
<dbReference type="SUPFAM" id="SSF51735">
    <property type="entry name" value="NAD(P)-binding Rossmann-fold domains"/>
    <property type="match status" value="1"/>
</dbReference>
<keyword evidence="2" id="KW-0560">Oxidoreductase</keyword>
<feature type="domain" description="Ketoreductase" evidence="4">
    <location>
        <begin position="3"/>
        <end position="180"/>
    </location>
</feature>
<comment type="caution">
    <text evidence="5">The sequence shown here is derived from an EMBL/GenBank/DDBJ whole genome shotgun (WGS) entry which is preliminary data.</text>
</comment>
<dbReference type="EMBL" id="JAMSKV010000001">
    <property type="protein sequence ID" value="MCQ8276870.1"/>
    <property type="molecule type" value="Genomic_DNA"/>
</dbReference>
<dbReference type="Proteomes" id="UP001524587">
    <property type="component" value="Unassembled WGS sequence"/>
</dbReference>
<dbReference type="Gene3D" id="3.40.50.720">
    <property type="entry name" value="NAD(P)-binding Rossmann-like Domain"/>
    <property type="match status" value="1"/>
</dbReference>
<dbReference type="PANTHER" id="PTHR42901">
    <property type="entry name" value="ALCOHOL DEHYDROGENASE"/>
    <property type="match status" value="1"/>
</dbReference>
<dbReference type="PANTHER" id="PTHR42901:SF1">
    <property type="entry name" value="ALCOHOL DEHYDROGENASE"/>
    <property type="match status" value="1"/>
</dbReference>
<comment type="similarity">
    <text evidence="1 3">Belongs to the short-chain dehydrogenases/reductases (SDR) family.</text>
</comment>
<evidence type="ECO:0000256" key="2">
    <source>
        <dbReference type="ARBA" id="ARBA00023002"/>
    </source>
</evidence>
<sequence>MSLTILITGATAGFGAAMARRMVSDGHRVIATGRRQDRLDRLAQELGDALLPFRLDVTDRDAVSALPGALPADWRAVDVLVANAGLALGLSPAWQADPSDWDTMIATNIGGVVALTRALLPGMVERDRGHVVTIGSIAGTYPYPGGHVYGATKAFVAQFTRNLKADLVGTGVRVTNIEPGLVGGSEFSNVRFGDDAKAEAVYRNADPLLPEDVAEAVSWAISLPARVNINRIELMPATQGPAALTVKRREAAE</sequence>
<evidence type="ECO:0000313" key="6">
    <source>
        <dbReference type="Proteomes" id="UP001524587"/>
    </source>
</evidence>
<dbReference type="RefSeq" id="WP_422862319.1">
    <property type="nucleotide sequence ID" value="NZ_JAMSKV010000001.1"/>
</dbReference>
<protein>
    <submittedName>
        <fullName evidence="5">SDR family NAD(P)-dependent oxidoreductase</fullName>
    </submittedName>
</protein>
<dbReference type="SMART" id="SM00822">
    <property type="entry name" value="PKS_KR"/>
    <property type="match status" value="1"/>
</dbReference>
<name>A0ABT1W348_9PROT</name>
<dbReference type="PRINTS" id="PR00080">
    <property type="entry name" value="SDRFAMILY"/>
</dbReference>
<dbReference type="Pfam" id="PF00106">
    <property type="entry name" value="adh_short"/>
    <property type="match status" value="1"/>
</dbReference>
<evidence type="ECO:0000256" key="3">
    <source>
        <dbReference type="RuleBase" id="RU000363"/>
    </source>
</evidence>
<dbReference type="InterPro" id="IPR002347">
    <property type="entry name" value="SDR_fam"/>
</dbReference>
<evidence type="ECO:0000259" key="4">
    <source>
        <dbReference type="SMART" id="SM00822"/>
    </source>
</evidence>
<gene>
    <name evidence="5" type="ORF">NFI95_00200</name>
</gene>
<dbReference type="InterPro" id="IPR057326">
    <property type="entry name" value="KR_dom"/>
</dbReference>
<keyword evidence="6" id="KW-1185">Reference proteome</keyword>
<proteinExistence type="inferred from homology"/>
<evidence type="ECO:0000256" key="1">
    <source>
        <dbReference type="ARBA" id="ARBA00006484"/>
    </source>
</evidence>
<accession>A0ABT1W348</accession>
<dbReference type="PRINTS" id="PR00081">
    <property type="entry name" value="GDHRDH"/>
</dbReference>
<organism evidence="5 6">
    <name type="scientific">Endosaccharibacter trunci</name>
    <dbReference type="NCBI Taxonomy" id="2812733"/>
    <lineage>
        <taxon>Bacteria</taxon>
        <taxon>Pseudomonadati</taxon>
        <taxon>Pseudomonadota</taxon>
        <taxon>Alphaproteobacteria</taxon>
        <taxon>Acetobacterales</taxon>
        <taxon>Acetobacteraceae</taxon>
        <taxon>Endosaccharibacter</taxon>
    </lineage>
</organism>